<evidence type="ECO:0000313" key="2">
    <source>
        <dbReference type="EMBL" id="KAK0371752.1"/>
    </source>
</evidence>
<name>A0ABQ9PI98_9PEZI</name>
<gene>
    <name evidence="2" type="ORF">CLIM01_10886</name>
</gene>
<evidence type="ECO:0000256" key="1">
    <source>
        <dbReference type="SAM" id="MobiDB-lite"/>
    </source>
</evidence>
<organism evidence="2 3">
    <name type="scientific">Colletotrichum limetticola</name>
    <dbReference type="NCBI Taxonomy" id="1209924"/>
    <lineage>
        <taxon>Eukaryota</taxon>
        <taxon>Fungi</taxon>
        <taxon>Dikarya</taxon>
        <taxon>Ascomycota</taxon>
        <taxon>Pezizomycotina</taxon>
        <taxon>Sordariomycetes</taxon>
        <taxon>Hypocreomycetidae</taxon>
        <taxon>Glomerellales</taxon>
        <taxon>Glomerellaceae</taxon>
        <taxon>Colletotrichum</taxon>
        <taxon>Colletotrichum acutatum species complex</taxon>
    </lineage>
</organism>
<dbReference type="Proteomes" id="UP001169217">
    <property type="component" value="Unassembled WGS sequence"/>
</dbReference>
<keyword evidence="3" id="KW-1185">Reference proteome</keyword>
<dbReference type="EMBL" id="JARUPT010000419">
    <property type="protein sequence ID" value="KAK0371752.1"/>
    <property type="molecule type" value="Genomic_DNA"/>
</dbReference>
<proteinExistence type="predicted"/>
<reference evidence="2" key="1">
    <citation type="submission" date="2023-04" db="EMBL/GenBank/DDBJ databases">
        <title>Colletotrichum limetticola genome sequence.</title>
        <authorList>
            <person name="Baroncelli R."/>
        </authorList>
    </citation>
    <scope>NUCLEOTIDE SEQUENCE</scope>
    <source>
        <strain evidence="2">KLA-Anderson</strain>
    </source>
</reference>
<comment type="caution">
    <text evidence="2">The sequence shown here is derived from an EMBL/GenBank/DDBJ whole genome shotgun (WGS) entry which is preliminary data.</text>
</comment>
<feature type="region of interest" description="Disordered" evidence="1">
    <location>
        <begin position="1"/>
        <end position="25"/>
    </location>
</feature>
<sequence length="25" mass="2857">MKHLPHLSELSVPWGPFPQPQTSRS</sequence>
<accession>A0ABQ9PI98</accession>
<protein>
    <submittedName>
        <fullName evidence="2">Uncharacterized protein</fullName>
    </submittedName>
</protein>
<evidence type="ECO:0000313" key="3">
    <source>
        <dbReference type="Proteomes" id="UP001169217"/>
    </source>
</evidence>